<dbReference type="GO" id="GO:0000014">
    <property type="term" value="F:single-stranded DNA endodeoxyribonuclease activity"/>
    <property type="evidence" value="ECO:0007669"/>
    <property type="project" value="TreeGrafter"/>
</dbReference>
<evidence type="ECO:0000259" key="1">
    <source>
        <dbReference type="Pfam" id="PF17906"/>
    </source>
</evidence>
<dbReference type="AlphaFoldDB" id="A0AA36F241"/>
<dbReference type="Gene3D" id="1.10.10.1450">
    <property type="match status" value="1"/>
</dbReference>
<dbReference type="GO" id="GO:0005634">
    <property type="term" value="C:nucleus"/>
    <property type="evidence" value="ECO:0007669"/>
    <property type="project" value="TreeGrafter"/>
</dbReference>
<evidence type="ECO:0000313" key="2">
    <source>
        <dbReference type="EMBL" id="CAI9719933.1"/>
    </source>
</evidence>
<reference evidence="2" key="1">
    <citation type="submission" date="2023-08" db="EMBL/GenBank/DDBJ databases">
        <authorList>
            <person name="Alioto T."/>
            <person name="Alioto T."/>
            <person name="Gomez Garrido J."/>
        </authorList>
    </citation>
    <scope>NUCLEOTIDE SEQUENCE</scope>
</reference>
<dbReference type="InterPro" id="IPR052709">
    <property type="entry name" value="Transposase-MT_Hybrid"/>
</dbReference>
<dbReference type="PANTHER" id="PTHR46060:SF2">
    <property type="entry name" value="HISTONE-LYSINE N-METHYLTRANSFERASE SETMAR"/>
    <property type="match status" value="1"/>
</dbReference>
<dbReference type="GO" id="GO:0015074">
    <property type="term" value="P:DNA integration"/>
    <property type="evidence" value="ECO:0007669"/>
    <property type="project" value="TreeGrafter"/>
</dbReference>
<dbReference type="InterPro" id="IPR041426">
    <property type="entry name" value="Mos1_HTH"/>
</dbReference>
<dbReference type="GO" id="GO:0044774">
    <property type="term" value="P:mitotic DNA integrity checkpoint signaling"/>
    <property type="evidence" value="ECO:0007669"/>
    <property type="project" value="TreeGrafter"/>
</dbReference>
<dbReference type="GO" id="GO:0000793">
    <property type="term" value="C:condensed chromosome"/>
    <property type="evidence" value="ECO:0007669"/>
    <property type="project" value="TreeGrafter"/>
</dbReference>
<dbReference type="GO" id="GO:0000729">
    <property type="term" value="P:DNA double-strand break processing"/>
    <property type="evidence" value="ECO:0007669"/>
    <property type="project" value="TreeGrafter"/>
</dbReference>
<dbReference type="GO" id="GO:0003690">
    <property type="term" value="F:double-stranded DNA binding"/>
    <property type="evidence" value="ECO:0007669"/>
    <property type="project" value="TreeGrafter"/>
</dbReference>
<dbReference type="GO" id="GO:0006303">
    <property type="term" value="P:double-strand break repair via nonhomologous end joining"/>
    <property type="evidence" value="ECO:0007669"/>
    <property type="project" value="TreeGrafter"/>
</dbReference>
<dbReference type="Pfam" id="PF17906">
    <property type="entry name" value="HTH_48"/>
    <property type="match status" value="1"/>
</dbReference>
<accession>A0AA36F241</accession>
<sequence>MIDTILTTEGCKVEIDKSGIRAVLKFEFFLGNTASQTPRNINGVFHSNVVTQQTVSNWFAKFRSGNFDLTNEQRGQPETKVENDKLKAIVESDPSQSACELSLLFGVSKQTILTHLLQIGKMKKLDKWVLYEHKENQKQQRLEACIMLLSRHKNESFWN</sequence>
<protein>
    <recommendedName>
        <fullName evidence="1">Mos1 transposase HTH domain-containing protein</fullName>
    </recommendedName>
</protein>
<feature type="domain" description="Mos1 transposase HTH" evidence="1">
    <location>
        <begin position="20"/>
        <end position="66"/>
    </location>
</feature>
<dbReference type="GO" id="GO:0046975">
    <property type="term" value="F:histone H3K36 methyltransferase activity"/>
    <property type="evidence" value="ECO:0007669"/>
    <property type="project" value="TreeGrafter"/>
</dbReference>
<keyword evidence="3" id="KW-1185">Reference proteome</keyword>
<dbReference type="PANTHER" id="PTHR46060">
    <property type="entry name" value="MARINER MOS1 TRANSPOSASE-LIKE PROTEIN"/>
    <property type="match status" value="1"/>
</dbReference>
<dbReference type="GO" id="GO:0035861">
    <property type="term" value="C:site of double-strand break"/>
    <property type="evidence" value="ECO:0007669"/>
    <property type="project" value="TreeGrafter"/>
</dbReference>
<evidence type="ECO:0000313" key="3">
    <source>
        <dbReference type="Proteomes" id="UP001162480"/>
    </source>
</evidence>
<dbReference type="InterPro" id="IPR036388">
    <property type="entry name" value="WH-like_DNA-bd_sf"/>
</dbReference>
<dbReference type="GO" id="GO:0031297">
    <property type="term" value="P:replication fork processing"/>
    <property type="evidence" value="ECO:0007669"/>
    <property type="project" value="TreeGrafter"/>
</dbReference>
<dbReference type="Gene3D" id="1.10.10.10">
    <property type="entry name" value="Winged helix-like DNA-binding domain superfamily/Winged helix DNA-binding domain"/>
    <property type="match status" value="1"/>
</dbReference>
<dbReference type="GO" id="GO:0044547">
    <property type="term" value="F:DNA topoisomerase binding"/>
    <property type="evidence" value="ECO:0007669"/>
    <property type="project" value="TreeGrafter"/>
</dbReference>
<organism evidence="2 3">
    <name type="scientific">Octopus vulgaris</name>
    <name type="common">Common octopus</name>
    <dbReference type="NCBI Taxonomy" id="6645"/>
    <lineage>
        <taxon>Eukaryota</taxon>
        <taxon>Metazoa</taxon>
        <taxon>Spiralia</taxon>
        <taxon>Lophotrochozoa</taxon>
        <taxon>Mollusca</taxon>
        <taxon>Cephalopoda</taxon>
        <taxon>Coleoidea</taxon>
        <taxon>Octopodiformes</taxon>
        <taxon>Octopoda</taxon>
        <taxon>Incirrata</taxon>
        <taxon>Octopodidae</taxon>
        <taxon>Octopus</taxon>
    </lineage>
</organism>
<gene>
    <name evidence="2" type="ORF">OCTVUL_1B007297</name>
</gene>
<dbReference type="Proteomes" id="UP001162480">
    <property type="component" value="Chromosome 3"/>
</dbReference>
<dbReference type="EMBL" id="OX597816">
    <property type="protein sequence ID" value="CAI9719933.1"/>
    <property type="molecule type" value="Genomic_DNA"/>
</dbReference>
<dbReference type="GO" id="GO:0042800">
    <property type="term" value="F:histone H3K4 methyltransferase activity"/>
    <property type="evidence" value="ECO:0007669"/>
    <property type="project" value="TreeGrafter"/>
</dbReference>
<name>A0AA36F241_OCTVU</name>
<dbReference type="GO" id="GO:0003697">
    <property type="term" value="F:single-stranded DNA binding"/>
    <property type="evidence" value="ECO:0007669"/>
    <property type="project" value="TreeGrafter"/>
</dbReference>
<proteinExistence type="predicted"/>